<sequence length="236" mass="26402">MSLRPAKRTKTSGPGAGGAAATVACGLCENTRGDTVACTECEFVTCTLCLVNRLRGSMSSPLVCKSCGHPPLLQPLLSLNTLPLICVPMHTLLLSALLARHAPLVSLYDSWDDRETFFRHYNEMYQPRQRQNALYARYRRELEDLFARMLAHVYRQSFARDRYDKDRKGHVRTLVCFEKLLRGLPEDAGPSERLGDIVGRVHSFRLGAGGKWDIVCGYDEQFAKNVSSVTFTGNMV</sequence>
<name>A0A0L0GFH5_9EUKA</name>
<dbReference type="GeneID" id="25900591"/>
<dbReference type="AlphaFoldDB" id="A0A0L0GFH5"/>
<evidence type="ECO:0000313" key="1">
    <source>
        <dbReference type="EMBL" id="KNC87830.1"/>
    </source>
</evidence>
<protein>
    <submittedName>
        <fullName evidence="1">Uncharacterized protein</fullName>
    </submittedName>
</protein>
<dbReference type="EMBL" id="KQ241598">
    <property type="protein sequence ID" value="KNC87830.1"/>
    <property type="molecule type" value="Genomic_DNA"/>
</dbReference>
<dbReference type="PROSITE" id="PS51257">
    <property type="entry name" value="PROKAR_LIPOPROTEIN"/>
    <property type="match status" value="1"/>
</dbReference>
<accession>A0A0L0GFH5</accession>
<organism evidence="1 2">
    <name type="scientific">Sphaeroforma arctica JP610</name>
    <dbReference type="NCBI Taxonomy" id="667725"/>
    <lineage>
        <taxon>Eukaryota</taxon>
        <taxon>Ichthyosporea</taxon>
        <taxon>Ichthyophonida</taxon>
        <taxon>Sphaeroforma</taxon>
    </lineage>
</organism>
<keyword evidence="2" id="KW-1185">Reference proteome</keyword>
<dbReference type="RefSeq" id="XP_014161732.1">
    <property type="nucleotide sequence ID" value="XM_014306257.1"/>
</dbReference>
<dbReference type="Proteomes" id="UP000054560">
    <property type="component" value="Unassembled WGS sequence"/>
</dbReference>
<reference evidence="1 2" key="1">
    <citation type="submission" date="2011-02" db="EMBL/GenBank/DDBJ databases">
        <title>The Genome Sequence of Sphaeroforma arctica JP610.</title>
        <authorList>
            <consortium name="The Broad Institute Genome Sequencing Platform"/>
            <person name="Russ C."/>
            <person name="Cuomo C."/>
            <person name="Young S.K."/>
            <person name="Zeng Q."/>
            <person name="Gargeya S."/>
            <person name="Alvarado L."/>
            <person name="Berlin A."/>
            <person name="Chapman S.B."/>
            <person name="Chen Z."/>
            <person name="Freedman E."/>
            <person name="Gellesch M."/>
            <person name="Goldberg J."/>
            <person name="Griggs A."/>
            <person name="Gujja S."/>
            <person name="Heilman E."/>
            <person name="Heiman D."/>
            <person name="Howarth C."/>
            <person name="Mehta T."/>
            <person name="Neiman D."/>
            <person name="Pearson M."/>
            <person name="Roberts A."/>
            <person name="Saif S."/>
            <person name="Shea T."/>
            <person name="Shenoy N."/>
            <person name="Sisk P."/>
            <person name="Stolte C."/>
            <person name="Sykes S."/>
            <person name="White J."/>
            <person name="Yandava C."/>
            <person name="Burger G."/>
            <person name="Gray M.W."/>
            <person name="Holland P.W.H."/>
            <person name="King N."/>
            <person name="Lang F.B.F."/>
            <person name="Roger A.J."/>
            <person name="Ruiz-Trillo I."/>
            <person name="Haas B."/>
            <person name="Nusbaum C."/>
            <person name="Birren B."/>
        </authorList>
    </citation>
    <scope>NUCLEOTIDE SEQUENCE [LARGE SCALE GENOMIC DNA]</scope>
    <source>
        <strain evidence="1 2">JP610</strain>
    </source>
</reference>
<gene>
    <name evidence="1" type="ORF">SARC_00087</name>
</gene>
<evidence type="ECO:0000313" key="2">
    <source>
        <dbReference type="Proteomes" id="UP000054560"/>
    </source>
</evidence>
<proteinExistence type="predicted"/>